<comment type="cofactor">
    <cofactor evidence="2">
        <name>Zn(2+)</name>
        <dbReference type="ChEBI" id="CHEBI:29105"/>
    </cofactor>
</comment>
<dbReference type="Proteomes" id="UP001596233">
    <property type="component" value="Unassembled WGS sequence"/>
</dbReference>
<comment type="catalytic activity">
    <reaction evidence="9">
        <text>adenosine + H2O + H(+) = inosine + NH4(+)</text>
        <dbReference type="Rhea" id="RHEA:24408"/>
        <dbReference type="ChEBI" id="CHEBI:15377"/>
        <dbReference type="ChEBI" id="CHEBI:15378"/>
        <dbReference type="ChEBI" id="CHEBI:16335"/>
        <dbReference type="ChEBI" id="CHEBI:17596"/>
        <dbReference type="ChEBI" id="CHEBI:28938"/>
        <dbReference type="EC" id="3.5.4.4"/>
    </reaction>
    <physiologicalReaction direction="left-to-right" evidence="9">
        <dbReference type="Rhea" id="RHEA:24409"/>
    </physiologicalReaction>
</comment>
<dbReference type="InterPro" id="IPR038371">
    <property type="entry name" value="Cu_polyphenol_OxRdtase_sf"/>
</dbReference>
<evidence type="ECO:0000256" key="1">
    <source>
        <dbReference type="ARBA" id="ARBA00000553"/>
    </source>
</evidence>
<evidence type="ECO:0000256" key="8">
    <source>
        <dbReference type="ARBA" id="ARBA00022833"/>
    </source>
</evidence>
<dbReference type="EMBL" id="JBHSTE010000001">
    <property type="protein sequence ID" value="MFC6331351.1"/>
    <property type="molecule type" value="Genomic_DNA"/>
</dbReference>
<keyword evidence="8" id="KW-0862">Zinc</keyword>
<evidence type="ECO:0000256" key="7">
    <source>
        <dbReference type="ARBA" id="ARBA00022801"/>
    </source>
</evidence>
<dbReference type="InterPro" id="IPR011324">
    <property type="entry name" value="Cytotoxic_necrot_fac-like_cat"/>
</dbReference>
<evidence type="ECO:0000256" key="10">
    <source>
        <dbReference type="ARBA" id="ARBA00048968"/>
    </source>
</evidence>
<keyword evidence="7" id="KW-0378">Hydrolase</keyword>
<keyword evidence="5" id="KW-0808">Transferase</keyword>
<dbReference type="PANTHER" id="PTHR30616:SF2">
    <property type="entry name" value="PURINE NUCLEOSIDE PHOSPHORYLASE LACC1"/>
    <property type="match status" value="1"/>
</dbReference>
<name>A0ABW1V0J0_9BACL</name>
<evidence type="ECO:0000256" key="3">
    <source>
        <dbReference type="ARBA" id="ARBA00003215"/>
    </source>
</evidence>
<evidence type="ECO:0000256" key="4">
    <source>
        <dbReference type="ARBA" id="ARBA00007353"/>
    </source>
</evidence>
<protein>
    <recommendedName>
        <fullName evidence="12">Purine nucleoside phosphorylase</fullName>
    </recommendedName>
</protein>
<comment type="function">
    <text evidence="3">Purine nucleoside enzyme that catalyzes the phosphorolysis of adenosine and inosine nucleosides, yielding D-ribose 1-phosphate and the respective free bases, adenine and hypoxanthine. Also catalyzes the phosphorolysis of S-methyl-5'-thioadenosine into adenine and S-methyl-5-thio-alpha-D-ribose 1-phosphate. Also has adenosine deaminase activity.</text>
</comment>
<gene>
    <name evidence="13" type="primary">pgeF</name>
    <name evidence="13" type="ORF">ACFP56_01860</name>
</gene>
<evidence type="ECO:0000256" key="9">
    <source>
        <dbReference type="ARBA" id="ARBA00047989"/>
    </source>
</evidence>
<evidence type="ECO:0000313" key="13">
    <source>
        <dbReference type="EMBL" id="MFC6331351.1"/>
    </source>
</evidence>
<evidence type="ECO:0000313" key="14">
    <source>
        <dbReference type="Proteomes" id="UP001596233"/>
    </source>
</evidence>
<reference evidence="14" key="1">
    <citation type="journal article" date="2019" name="Int. J. Syst. Evol. Microbiol.">
        <title>The Global Catalogue of Microorganisms (GCM) 10K type strain sequencing project: providing services to taxonomists for standard genome sequencing and annotation.</title>
        <authorList>
            <consortium name="The Broad Institute Genomics Platform"/>
            <consortium name="The Broad Institute Genome Sequencing Center for Infectious Disease"/>
            <person name="Wu L."/>
            <person name="Ma J."/>
        </authorList>
    </citation>
    <scope>NUCLEOTIDE SEQUENCE [LARGE SCALE GENOMIC DNA]</scope>
    <source>
        <strain evidence="14">PCU 280</strain>
    </source>
</reference>
<keyword evidence="14" id="KW-1185">Reference proteome</keyword>
<organism evidence="13 14">
    <name type="scientific">Paenibacillus septentrionalis</name>
    <dbReference type="NCBI Taxonomy" id="429342"/>
    <lineage>
        <taxon>Bacteria</taxon>
        <taxon>Bacillati</taxon>
        <taxon>Bacillota</taxon>
        <taxon>Bacilli</taxon>
        <taxon>Bacillales</taxon>
        <taxon>Paenibacillaceae</taxon>
        <taxon>Paenibacillus</taxon>
    </lineage>
</organism>
<dbReference type="NCBIfam" id="TIGR00726">
    <property type="entry name" value="peptidoglycan editing factor PgeF"/>
    <property type="match status" value="1"/>
</dbReference>
<dbReference type="RefSeq" id="WP_379230500.1">
    <property type="nucleotide sequence ID" value="NZ_JBHSTE010000001.1"/>
</dbReference>
<sequence>MEPFVQGEETHMLLLPQWMKQYKQLTAGFTTRKGGVSKAPFHSFNIGLHVQDEPDDVLANRKKLAESVGMSFEAWTSGEQIHGNQIAIVTSKERGRGRASMQDAIIGVDGLVTNEKDVLLTSFYADCVPLYFWDAEHHVIGLAHAGWKGTVTAIAREMIEVMSQHYGTKPEQLQCAIGPSIGACCYEVNHVVIDRVVGLWEELELPEVILESVFLNKREGKAHINLKEINRQIMIKAGILPSHIEISERCTGCQHDLFYSHRMENGKTGRMASWIGIRKG</sequence>
<dbReference type="Gene3D" id="3.60.140.10">
    <property type="entry name" value="CNF1/YfiH-like putative cysteine hydrolases"/>
    <property type="match status" value="1"/>
</dbReference>
<comment type="catalytic activity">
    <reaction evidence="10">
        <text>adenosine + phosphate = alpha-D-ribose 1-phosphate + adenine</text>
        <dbReference type="Rhea" id="RHEA:27642"/>
        <dbReference type="ChEBI" id="CHEBI:16335"/>
        <dbReference type="ChEBI" id="CHEBI:16708"/>
        <dbReference type="ChEBI" id="CHEBI:43474"/>
        <dbReference type="ChEBI" id="CHEBI:57720"/>
        <dbReference type="EC" id="2.4.2.1"/>
    </reaction>
    <physiologicalReaction direction="left-to-right" evidence="10">
        <dbReference type="Rhea" id="RHEA:27643"/>
    </physiologicalReaction>
</comment>
<comment type="catalytic activity">
    <reaction evidence="11">
        <text>S-methyl-5'-thioadenosine + phosphate = 5-(methylsulfanyl)-alpha-D-ribose 1-phosphate + adenine</text>
        <dbReference type="Rhea" id="RHEA:11852"/>
        <dbReference type="ChEBI" id="CHEBI:16708"/>
        <dbReference type="ChEBI" id="CHEBI:17509"/>
        <dbReference type="ChEBI" id="CHEBI:43474"/>
        <dbReference type="ChEBI" id="CHEBI:58533"/>
        <dbReference type="EC" id="2.4.2.28"/>
    </reaction>
    <physiologicalReaction direction="left-to-right" evidence="11">
        <dbReference type="Rhea" id="RHEA:11853"/>
    </physiologicalReaction>
</comment>
<proteinExistence type="inferred from homology"/>
<comment type="caution">
    <text evidence="13">The sequence shown here is derived from an EMBL/GenBank/DDBJ whole genome shotgun (WGS) entry which is preliminary data.</text>
</comment>
<evidence type="ECO:0000256" key="2">
    <source>
        <dbReference type="ARBA" id="ARBA00001947"/>
    </source>
</evidence>
<dbReference type="InterPro" id="IPR003730">
    <property type="entry name" value="Cu_polyphenol_OxRdtase"/>
</dbReference>
<keyword evidence="6" id="KW-0479">Metal-binding</keyword>
<evidence type="ECO:0000256" key="5">
    <source>
        <dbReference type="ARBA" id="ARBA00022679"/>
    </source>
</evidence>
<comment type="catalytic activity">
    <reaction evidence="1">
        <text>inosine + phosphate = alpha-D-ribose 1-phosphate + hypoxanthine</text>
        <dbReference type="Rhea" id="RHEA:27646"/>
        <dbReference type="ChEBI" id="CHEBI:17368"/>
        <dbReference type="ChEBI" id="CHEBI:17596"/>
        <dbReference type="ChEBI" id="CHEBI:43474"/>
        <dbReference type="ChEBI" id="CHEBI:57720"/>
        <dbReference type="EC" id="2.4.2.1"/>
    </reaction>
    <physiologicalReaction direction="left-to-right" evidence="1">
        <dbReference type="Rhea" id="RHEA:27647"/>
    </physiologicalReaction>
</comment>
<comment type="similarity">
    <text evidence="4 12">Belongs to the purine nucleoside phosphorylase YfiH/LACC1 family.</text>
</comment>
<dbReference type="CDD" id="cd16833">
    <property type="entry name" value="YfiH"/>
    <property type="match status" value="1"/>
</dbReference>
<dbReference type="PANTHER" id="PTHR30616">
    <property type="entry name" value="UNCHARACTERIZED PROTEIN YFIH"/>
    <property type="match status" value="1"/>
</dbReference>
<accession>A0ABW1V0J0</accession>
<dbReference type="SUPFAM" id="SSF64438">
    <property type="entry name" value="CNF1/YfiH-like putative cysteine hydrolases"/>
    <property type="match status" value="1"/>
</dbReference>
<evidence type="ECO:0000256" key="12">
    <source>
        <dbReference type="RuleBase" id="RU361274"/>
    </source>
</evidence>
<dbReference type="Pfam" id="PF02578">
    <property type="entry name" value="Cu-oxidase_4"/>
    <property type="match status" value="1"/>
</dbReference>
<evidence type="ECO:0000256" key="11">
    <source>
        <dbReference type="ARBA" id="ARBA00049893"/>
    </source>
</evidence>
<evidence type="ECO:0000256" key="6">
    <source>
        <dbReference type="ARBA" id="ARBA00022723"/>
    </source>
</evidence>